<accession>A0A6C0D1U2</accession>
<protein>
    <submittedName>
        <fullName evidence="1">Uncharacterized protein</fullName>
    </submittedName>
</protein>
<sequence length="81" mass="9331">MNYLDSIETNHCFVSFSPANNIFYISLWNGVLRDGKIDDIDIDFFESPSCSILNNTLVLHNKNISLSITQLQHLRILFPEN</sequence>
<proteinExistence type="predicted"/>
<organism evidence="1">
    <name type="scientific">viral metagenome</name>
    <dbReference type="NCBI Taxonomy" id="1070528"/>
    <lineage>
        <taxon>unclassified sequences</taxon>
        <taxon>metagenomes</taxon>
        <taxon>organismal metagenomes</taxon>
    </lineage>
</organism>
<dbReference type="AlphaFoldDB" id="A0A6C0D1U2"/>
<reference evidence="1" key="1">
    <citation type="journal article" date="2020" name="Nature">
        <title>Giant virus diversity and host interactions through global metagenomics.</title>
        <authorList>
            <person name="Schulz F."/>
            <person name="Roux S."/>
            <person name="Paez-Espino D."/>
            <person name="Jungbluth S."/>
            <person name="Walsh D.A."/>
            <person name="Denef V.J."/>
            <person name="McMahon K.D."/>
            <person name="Konstantinidis K.T."/>
            <person name="Eloe-Fadrosh E.A."/>
            <person name="Kyrpides N.C."/>
            <person name="Woyke T."/>
        </authorList>
    </citation>
    <scope>NUCLEOTIDE SEQUENCE</scope>
    <source>
        <strain evidence="1">GVMAG-M-3300023174-107</strain>
    </source>
</reference>
<name>A0A6C0D1U2_9ZZZZ</name>
<evidence type="ECO:0000313" key="1">
    <source>
        <dbReference type="EMBL" id="QHT10531.1"/>
    </source>
</evidence>
<dbReference type="EMBL" id="MN739521">
    <property type="protein sequence ID" value="QHT10531.1"/>
    <property type="molecule type" value="Genomic_DNA"/>
</dbReference>